<dbReference type="Gene3D" id="1.10.1040.20">
    <property type="entry name" value="ProC-like, C-terminal domain"/>
    <property type="match status" value="1"/>
</dbReference>
<dbReference type="PANTHER" id="PTHR40459:SF1">
    <property type="entry name" value="CONSERVED HYPOTHETICAL ALANINE AND LEUCINE RICH PROTEIN"/>
    <property type="match status" value="1"/>
</dbReference>
<dbReference type="SUPFAM" id="SSF48179">
    <property type="entry name" value="6-phosphogluconate dehydrogenase C-terminal domain-like"/>
    <property type="match status" value="1"/>
</dbReference>
<name>A0ABV8PK68_9FLAO</name>
<dbReference type="Pfam" id="PF10728">
    <property type="entry name" value="DUF2520"/>
    <property type="match status" value="1"/>
</dbReference>
<evidence type="ECO:0000259" key="1">
    <source>
        <dbReference type="Pfam" id="PF03807"/>
    </source>
</evidence>
<accession>A0ABV8PK68</accession>
<dbReference type="Proteomes" id="UP001595841">
    <property type="component" value="Unassembled WGS sequence"/>
</dbReference>
<dbReference type="Gene3D" id="3.40.50.720">
    <property type="entry name" value="NAD(P)-binding Rossmann-like Domain"/>
    <property type="match status" value="1"/>
</dbReference>
<organism evidence="3 4">
    <name type="scientific">Flagellimonas marina</name>
    <dbReference type="NCBI Taxonomy" id="1775168"/>
    <lineage>
        <taxon>Bacteria</taxon>
        <taxon>Pseudomonadati</taxon>
        <taxon>Bacteroidota</taxon>
        <taxon>Flavobacteriia</taxon>
        <taxon>Flavobacteriales</taxon>
        <taxon>Flavobacteriaceae</taxon>
        <taxon>Flagellimonas</taxon>
    </lineage>
</organism>
<sequence length="253" mass="28285">MLSIVILGTGNIAKHLVGALSKVKEVRLAQVVGRNQEQLLWFSGFSPISTDFESVMEADVYLIAVKDDAIVEVSKHLSNKKGIVAHVSGATPMDDIPHENRAVFYPLQSFTEGRPLNFKTIPFCIEAHREESAEILKGLARHLSDHVYDIDTHQRKKLHLAAMFASNFSNYLYGVGEKLCLDEGLPFDLLKPLILETAEKIQIMSPKEAQTGPARRGDMKTMQAHLALLGDEKQKEIYSLLSEAIKKVYEEKL</sequence>
<dbReference type="PANTHER" id="PTHR40459">
    <property type="entry name" value="CONSERVED HYPOTHETICAL ALANINE AND LEUCINE RICH PROTEIN"/>
    <property type="match status" value="1"/>
</dbReference>
<evidence type="ECO:0000259" key="2">
    <source>
        <dbReference type="Pfam" id="PF10728"/>
    </source>
</evidence>
<comment type="caution">
    <text evidence="3">The sequence shown here is derived from an EMBL/GenBank/DDBJ whole genome shotgun (WGS) entry which is preliminary data.</text>
</comment>
<gene>
    <name evidence="3" type="ORF">ACFOWS_09875</name>
</gene>
<keyword evidence="4" id="KW-1185">Reference proteome</keyword>
<reference evidence="4" key="1">
    <citation type="journal article" date="2019" name="Int. J. Syst. Evol. Microbiol.">
        <title>The Global Catalogue of Microorganisms (GCM) 10K type strain sequencing project: providing services to taxonomists for standard genome sequencing and annotation.</title>
        <authorList>
            <consortium name="The Broad Institute Genomics Platform"/>
            <consortium name="The Broad Institute Genome Sequencing Center for Infectious Disease"/>
            <person name="Wu L."/>
            <person name="Ma J."/>
        </authorList>
    </citation>
    <scope>NUCLEOTIDE SEQUENCE [LARGE SCALE GENOMIC DNA]</scope>
    <source>
        <strain evidence="4">CGMCC 1.15774</strain>
    </source>
</reference>
<dbReference type="SUPFAM" id="SSF51735">
    <property type="entry name" value="NAD(P)-binding Rossmann-fold domains"/>
    <property type="match status" value="1"/>
</dbReference>
<evidence type="ECO:0000313" key="4">
    <source>
        <dbReference type="Proteomes" id="UP001595841"/>
    </source>
</evidence>
<dbReference type="EMBL" id="JBHSCL010000004">
    <property type="protein sequence ID" value="MFC4220443.1"/>
    <property type="molecule type" value="Genomic_DNA"/>
</dbReference>
<proteinExistence type="predicted"/>
<dbReference type="Pfam" id="PF03807">
    <property type="entry name" value="F420_oxidored"/>
    <property type="match status" value="1"/>
</dbReference>
<dbReference type="InterPro" id="IPR037108">
    <property type="entry name" value="TM1727-like_C_sf"/>
</dbReference>
<feature type="domain" description="DUF2520" evidence="2">
    <location>
        <begin position="121"/>
        <end position="244"/>
    </location>
</feature>
<dbReference type="InterPro" id="IPR036291">
    <property type="entry name" value="NAD(P)-bd_dom_sf"/>
</dbReference>
<protein>
    <submittedName>
        <fullName evidence="3">Rossmann-like and DUF2520 domain-containing protein</fullName>
    </submittedName>
</protein>
<dbReference type="InterPro" id="IPR008927">
    <property type="entry name" value="6-PGluconate_DH-like_C_sf"/>
</dbReference>
<evidence type="ECO:0000313" key="3">
    <source>
        <dbReference type="EMBL" id="MFC4220443.1"/>
    </source>
</evidence>
<dbReference type="InterPro" id="IPR028939">
    <property type="entry name" value="P5C_Rdtase_cat_N"/>
</dbReference>
<dbReference type="RefSeq" id="WP_379764025.1">
    <property type="nucleotide sequence ID" value="NZ_JBHSCL010000004.1"/>
</dbReference>
<dbReference type="InterPro" id="IPR018931">
    <property type="entry name" value="DUF2520"/>
</dbReference>
<feature type="domain" description="Pyrroline-5-carboxylate reductase catalytic N-terminal" evidence="1">
    <location>
        <begin position="4"/>
        <end position="81"/>
    </location>
</feature>